<dbReference type="AlphaFoldDB" id="A0A3E1B7I5"/>
<dbReference type="Pfam" id="PF00353">
    <property type="entry name" value="HemolysinCabind"/>
    <property type="match status" value="1"/>
</dbReference>
<dbReference type="InterPro" id="IPR011049">
    <property type="entry name" value="Serralysin-like_metalloprot_C"/>
</dbReference>
<sequence>MVSGKDSISVGEDNDRVFGSVGNDHVFGDEGNDYFYGDMGRVKPCILDAALLGGDNDKLYGRDEATSLARVVHGFPRDARSREDAFVAVSRPKASHRRLSR</sequence>
<evidence type="ECO:0000313" key="2">
    <source>
        <dbReference type="Proteomes" id="UP000256748"/>
    </source>
</evidence>
<evidence type="ECO:0000313" key="1">
    <source>
        <dbReference type="EMBL" id="RFB87047.1"/>
    </source>
</evidence>
<name>A0A3E1B7I5_RHILT</name>
<comment type="caution">
    <text evidence="1">The sequence shown here is derived from an EMBL/GenBank/DDBJ whole genome shotgun (WGS) entry which is preliminary data.</text>
</comment>
<protein>
    <submittedName>
        <fullName evidence="1">Autotransporter</fullName>
    </submittedName>
</protein>
<reference evidence="1 2" key="1">
    <citation type="submission" date="2017-03" db="EMBL/GenBank/DDBJ databases">
        <title>Genome analysis of Rhizobial strains effectives or ineffectives for nitrogen fixation isolated from bean seeds.</title>
        <authorList>
            <person name="Peralta H."/>
            <person name="Aguilar-Vera A."/>
            <person name="Mora Y."/>
            <person name="Vargas-Lagunas C."/>
            <person name="Girard L."/>
            <person name="Mora J."/>
        </authorList>
    </citation>
    <scope>NUCLEOTIDE SEQUENCE [LARGE SCALE GENOMIC DNA]</scope>
    <source>
        <strain evidence="1 2">CCGM5</strain>
    </source>
</reference>
<dbReference type="Gene3D" id="2.150.10.10">
    <property type="entry name" value="Serralysin-like metalloprotease, C-terminal"/>
    <property type="match status" value="1"/>
</dbReference>
<dbReference type="SUPFAM" id="SSF51120">
    <property type="entry name" value="beta-Roll"/>
    <property type="match status" value="1"/>
</dbReference>
<proteinExistence type="predicted"/>
<dbReference type="Proteomes" id="UP000256748">
    <property type="component" value="Unassembled WGS sequence"/>
</dbReference>
<gene>
    <name evidence="1" type="ORF">B5K10_23260</name>
</gene>
<accession>A0A3E1B7I5</accession>
<dbReference type="GO" id="GO:0005509">
    <property type="term" value="F:calcium ion binding"/>
    <property type="evidence" value="ECO:0007669"/>
    <property type="project" value="InterPro"/>
</dbReference>
<dbReference type="InterPro" id="IPR001343">
    <property type="entry name" value="Hemolysn_Ca-bd"/>
</dbReference>
<organism evidence="1 2">
    <name type="scientific">Rhizobium leguminosarum bv. trifolii</name>
    <dbReference type="NCBI Taxonomy" id="386"/>
    <lineage>
        <taxon>Bacteria</taxon>
        <taxon>Pseudomonadati</taxon>
        <taxon>Pseudomonadota</taxon>
        <taxon>Alphaproteobacteria</taxon>
        <taxon>Hyphomicrobiales</taxon>
        <taxon>Rhizobiaceae</taxon>
        <taxon>Rhizobium/Agrobacterium group</taxon>
        <taxon>Rhizobium</taxon>
    </lineage>
</organism>
<dbReference type="RefSeq" id="WP_054186370.1">
    <property type="nucleotide sequence ID" value="NZ_KZ859526.1"/>
</dbReference>
<dbReference type="EMBL" id="NAOO01000031">
    <property type="protein sequence ID" value="RFB87047.1"/>
    <property type="molecule type" value="Genomic_DNA"/>
</dbReference>